<evidence type="ECO:0000256" key="1">
    <source>
        <dbReference type="SAM" id="Phobius"/>
    </source>
</evidence>
<evidence type="ECO:0000313" key="3">
    <source>
        <dbReference type="Proteomes" id="UP000812287"/>
    </source>
</evidence>
<dbReference type="GeneID" id="66099401"/>
<evidence type="ECO:0008006" key="4">
    <source>
        <dbReference type="Google" id="ProtNLM"/>
    </source>
</evidence>
<feature type="transmembrane region" description="Helical" evidence="1">
    <location>
        <begin position="30"/>
        <end position="50"/>
    </location>
</feature>
<keyword evidence="1" id="KW-0812">Transmembrane</keyword>
<name>A0A9P7VVT5_9AGAR</name>
<sequence>MPPVHIFLPSLRLSSVKSRSAPEGLAKPKILPVMIIVALLLLFNTAVFGVPSTNRSARDNGGRTTVPSVLRITAFNGITVDGGHAYYEVLICAFRAPTYLFEAPSIGVIMAQLLAVGFDTTARGDEKEE</sequence>
<comment type="caution">
    <text evidence="2">The sequence shown here is derived from an EMBL/GenBank/DDBJ whole genome shotgun (WGS) entry which is preliminary data.</text>
</comment>
<reference evidence="2" key="1">
    <citation type="submission" date="2020-11" db="EMBL/GenBank/DDBJ databases">
        <title>Adaptations for nitrogen fixation in a non-lichenized fungal sporocarp promotes dispersal by wood-feeding termites.</title>
        <authorList>
            <consortium name="DOE Joint Genome Institute"/>
            <person name="Koch R.A."/>
            <person name="Yoon G."/>
            <person name="Arayal U."/>
            <person name="Lail K."/>
            <person name="Amirebrahimi M."/>
            <person name="Labutti K."/>
            <person name="Lipzen A."/>
            <person name="Riley R."/>
            <person name="Barry K."/>
            <person name="Henrissat B."/>
            <person name="Grigoriev I.V."/>
            <person name="Herr J.R."/>
            <person name="Aime M.C."/>
        </authorList>
    </citation>
    <scope>NUCLEOTIDE SEQUENCE</scope>
    <source>
        <strain evidence="2">MCA 3950</strain>
    </source>
</reference>
<organism evidence="2 3">
    <name type="scientific">Guyanagaster necrorhizus</name>
    <dbReference type="NCBI Taxonomy" id="856835"/>
    <lineage>
        <taxon>Eukaryota</taxon>
        <taxon>Fungi</taxon>
        <taxon>Dikarya</taxon>
        <taxon>Basidiomycota</taxon>
        <taxon>Agaricomycotina</taxon>
        <taxon>Agaricomycetes</taxon>
        <taxon>Agaricomycetidae</taxon>
        <taxon>Agaricales</taxon>
        <taxon>Marasmiineae</taxon>
        <taxon>Physalacriaceae</taxon>
        <taxon>Guyanagaster</taxon>
    </lineage>
</organism>
<protein>
    <recommendedName>
        <fullName evidence="4">Transmembrane protein</fullName>
    </recommendedName>
</protein>
<gene>
    <name evidence="2" type="ORF">BT62DRAFT_1005191</name>
</gene>
<keyword evidence="1" id="KW-0472">Membrane</keyword>
<dbReference type="AlphaFoldDB" id="A0A9P7VVT5"/>
<dbReference type="EMBL" id="MU250533">
    <property type="protein sequence ID" value="KAG7446801.1"/>
    <property type="molecule type" value="Genomic_DNA"/>
</dbReference>
<accession>A0A9P7VVT5</accession>
<proteinExistence type="predicted"/>
<keyword evidence="3" id="KW-1185">Reference proteome</keyword>
<dbReference type="Proteomes" id="UP000812287">
    <property type="component" value="Unassembled WGS sequence"/>
</dbReference>
<dbReference type="RefSeq" id="XP_043040301.1">
    <property type="nucleotide sequence ID" value="XM_043177114.1"/>
</dbReference>
<keyword evidence="1" id="KW-1133">Transmembrane helix</keyword>
<evidence type="ECO:0000313" key="2">
    <source>
        <dbReference type="EMBL" id="KAG7446801.1"/>
    </source>
</evidence>